<keyword evidence="3" id="KW-1185">Reference proteome</keyword>
<reference evidence="2" key="1">
    <citation type="submission" date="2023-08" db="EMBL/GenBank/DDBJ databases">
        <authorList>
            <person name="Audoor S."/>
            <person name="Bilcke G."/>
        </authorList>
    </citation>
    <scope>NUCLEOTIDE SEQUENCE</scope>
</reference>
<dbReference type="EMBL" id="CAKOGP040000001">
    <property type="protein sequence ID" value="CAJ1911717.1"/>
    <property type="molecule type" value="Genomic_DNA"/>
</dbReference>
<feature type="region of interest" description="Disordered" evidence="1">
    <location>
        <begin position="1"/>
        <end position="30"/>
    </location>
</feature>
<sequence>MDRLETERAAEQAVERFDDDSKDVTIPETIPVDSGGVTSLVIDKNEDEKAGGDIKNVHMQATTKKEDDKNISAGGPETRIQTKDMLLGEDVLASRVAIVDEELGEIRLLNNDR</sequence>
<evidence type="ECO:0000313" key="3">
    <source>
        <dbReference type="Proteomes" id="UP001295423"/>
    </source>
</evidence>
<protein>
    <submittedName>
        <fullName evidence="2">Uncharacterized protein</fullName>
    </submittedName>
</protein>
<dbReference type="AlphaFoldDB" id="A0AAD2CCI4"/>
<organism evidence="2 3">
    <name type="scientific">Cylindrotheca closterium</name>
    <dbReference type="NCBI Taxonomy" id="2856"/>
    <lineage>
        <taxon>Eukaryota</taxon>
        <taxon>Sar</taxon>
        <taxon>Stramenopiles</taxon>
        <taxon>Ochrophyta</taxon>
        <taxon>Bacillariophyta</taxon>
        <taxon>Bacillariophyceae</taxon>
        <taxon>Bacillariophycidae</taxon>
        <taxon>Bacillariales</taxon>
        <taxon>Bacillariaceae</taxon>
        <taxon>Cylindrotheca</taxon>
    </lineage>
</organism>
<comment type="caution">
    <text evidence="2">The sequence shown here is derived from an EMBL/GenBank/DDBJ whole genome shotgun (WGS) entry which is preliminary data.</text>
</comment>
<evidence type="ECO:0000256" key="1">
    <source>
        <dbReference type="SAM" id="MobiDB-lite"/>
    </source>
</evidence>
<evidence type="ECO:0000313" key="2">
    <source>
        <dbReference type="EMBL" id="CAJ1911717.1"/>
    </source>
</evidence>
<dbReference type="Proteomes" id="UP001295423">
    <property type="component" value="Unassembled WGS sequence"/>
</dbReference>
<name>A0AAD2CCI4_9STRA</name>
<gene>
    <name evidence="2" type="ORF">CYCCA115_LOCUS606</name>
</gene>
<accession>A0AAD2CCI4</accession>
<feature type="compositionally biased region" description="Basic and acidic residues" evidence="1">
    <location>
        <begin position="1"/>
        <end position="16"/>
    </location>
</feature>
<proteinExistence type="predicted"/>